<accession>A0A1F8G377</accession>
<protein>
    <recommendedName>
        <fullName evidence="12">Multidrug ABC transporter substrate-binding protein</fullName>
    </recommendedName>
</protein>
<dbReference type="Pfam" id="PF02687">
    <property type="entry name" value="FtsX"/>
    <property type="match status" value="1"/>
</dbReference>
<comment type="subcellular location">
    <subcellularLocation>
        <location evidence="1">Cell membrane</location>
        <topology evidence="1">Multi-pass membrane protein</topology>
    </subcellularLocation>
</comment>
<feature type="transmembrane region" description="Helical" evidence="7">
    <location>
        <begin position="337"/>
        <end position="363"/>
    </location>
</feature>
<evidence type="ECO:0000313" key="11">
    <source>
        <dbReference type="Proteomes" id="UP000177478"/>
    </source>
</evidence>
<gene>
    <name evidence="10" type="ORF">A3F25_00200</name>
</gene>
<dbReference type="Proteomes" id="UP000177478">
    <property type="component" value="Unassembled WGS sequence"/>
</dbReference>
<dbReference type="EMBL" id="MGKD01000013">
    <property type="protein sequence ID" value="OGN19510.1"/>
    <property type="molecule type" value="Genomic_DNA"/>
</dbReference>
<feature type="transmembrane region" description="Helical" evidence="7">
    <location>
        <begin position="284"/>
        <end position="310"/>
    </location>
</feature>
<dbReference type="GO" id="GO:0022857">
    <property type="term" value="F:transmembrane transporter activity"/>
    <property type="evidence" value="ECO:0007669"/>
    <property type="project" value="TreeGrafter"/>
</dbReference>
<proteinExistence type="inferred from homology"/>
<evidence type="ECO:0000256" key="7">
    <source>
        <dbReference type="SAM" id="Phobius"/>
    </source>
</evidence>
<name>A0A1F8G377_9BACT</name>
<evidence type="ECO:0000256" key="6">
    <source>
        <dbReference type="ARBA" id="ARBA00038076"/>
    </source>
</evidence>
<dbReference type="PANTHER" id="PTHR30572">
    <property type="entry name" value="MEMBRANE COMPONENT OF TRANSPORTER-RELATED"/>
    <property type="match status" value="1"/>
</dbReference>
<feature type="transmembrane region" description="Helical" evidence="7">
    <location>
        <begin position="21"/>
        <end position="42"/>
    </location>
</feature>
<dbReference type="Pfam" id="PF12704">
    <property type="entry name" value="MacB_PCD"/>
    <property type="match status" value="1"/>
</dbReference>
<comment type="caution">
    <text evidence="10">The sequence shown here is derived from an EMBL/GenBank/DDBJ whole genome shotgun (WGS) entry which is preliminary data.</text>
</comment>
<feature type="domain" description="MacB-like periplasmic core" evidence="9">
    <location>
        <begin position="21"/>
        <end position="245"/>
    </location>
</feature>
<feature type="domain" description="ABC3 transporter permease C-terminal" evidence="8">
    <location>
        <begin position="288"/>
        <end position="407"/>
    </location>
</feature>
<keyword evidence="5 7" id="KW-0472">Membrane</keyword>
<dbReference type="PANTHER" id="PTHR30572:SF4">
    <property type="entry name" value="ABC TRANSPORTER PERMEASE YTRF"/>
    <property type="match status" value="1"/>
</dbReference>
<evidence type="ECO:0000256" key="2">
    <source>
        <dbReference type="ARBA" id="ARBA00022475"/>
    </source>
</evidence>
<evidence type="ECO:0000256" key="1">
    <source>
        <dbReference type="ARBA" id="ARBA00004651"/>
    </source>
</evidence>
<evidence type="ECO:0000256" key="3">
    <source>
        <dbReference type="ARBA" id="ARBA00022692"/>
    </source>
</evidence>
<keyword evidence="2" id="KW-1003">Cell membrane</keyword>
<keyword evidence="3 7" id="KW-0812">Transmembrane</keyword>
<evidence type="ECO:0000259" key="8">
    <source>
        <dbReference type="Pfam" id="PF02687"/>
    </source>
</evidence>
<dbReference type="AlphaFoldDB" id="A0A1F8G377"/>
<evidence type="ECO:0000313" key="10">
    <source>
        <dbReference type="EMBL" id="OGN19510.1"/>
    </source>
</evidence>
<comment type="similarity">
    <text evidence="6">Belongs to the ABC-4 integral membrane protein family.</text>
</comment>
<feature type="transmembrane region" description="Helical" evidence="7">
    <location>
        <begin position="375"/>
        <end position="397"/>
    </location>
</feature>
<sequence>MRLQDTIKTAAKSLLRSKTRTALTMLGIIIGIGSVILLMSIGQSAQDLIIGQVQGAGSNLVFVIPGSNKGSRLAPPAAAQGIIIKTLNKNDLVALKNEASIDLVAPEVRGQARIIYGNNDQAVTFEGTMPDFFPIRNFTIAKGHAFTQSDVDSFNHVIVIGSKLADKLFSRFDPIGKTVRLKNITFTVVGVLDSKGVGPFGIDQDELVLMPVSVAQKQLVGIDYYNSLVIQANANYDIAFAQSRVVSVLRQNHHITNPDKDDFTVQTQADAIDLLGSITSVLKLFLAAIASISLLVGGIGIMNIMLVSVVERTKEIGLRKAVGATDRDVITQFLVEAAILTLFGGIIGIAFGALFTTIIYFAIVNFSTIEWTFALPLSAIALATGVSVLIGLVFGIYPARQAARKSPIEALRYE</sequence>
<organism evidence="10 11">
    <name type="scientific">Candidatus Yanofskybacteria bacterium RIFCSPHIGHO2_12_FULL_45_19b</name>
    <dbReference type="NCBI Taxonomy" id="1802689"/>
    <lineage>
        <taxon>Bacteria</taxon>
        <taxon>Candidatus Yanofskyibacteriota</taxon>
    </lineage>
</organism>
<evidence type="ECO:0000256" key="4">
    <source>
        <dbReference type="ARBA" id="ARBA00022989"/>
    </source>
</evidence>
<dbReference type="STRING" id="1802689.A3F25_00200"/>
<reference evidence="10 11" key="1">
    <citation type="journal article" date="2016" name="Nat. Commun.">
        <title>Thousands of microbial genomes shed light on interconnected biogeochemical processes in an aquifer system.</title>
        <authorList>
            <person name="Anantharaman K."/>
            <person name="Brown C.T."/>
            <person name="Hug L.A."/>
            <person name="Sharon I."/>
            <person name="Castelle C.J."/>
            <person name="Probst A.J."/>
            <person name="Thomas B.C."/>
            <person name="Singh A."/>
            <person name="Wilkins M.J."/>
            <person name="Karaoz U."/>
            <person name="Brodie E.L."/>
            <person name="Williams K.H."/>
            <person name="Hubbard S.S."/>
            <person name="Banfield J.F."/>
        </authorList>
    </citation>
    <scope>NUCLEOTIDE SEQUENCE [LARGE SCALE GENOMIC DNA]</scope>
</reference>
<keyword evidence="4 7" id="KW-1133">Transmembrane helix</keyword>
<dbReference type="InterPro" id="IPR050250">
    <property type="entry name" value="Macrolide_Exporter_MacB"/>
</dbReference>
<evidence type="ECO:0008006" key="12">
    <source>
        <dbReference type="Google" id="ProtNLM"/>
    </source>
</evidence>
<evidence type="ECO:0000256" key="5">
    <source>
        <dbReference type="ARBA" id="ARBA00023136"/>
    </source>
</evidence>
<evidence type="ECO:0000259" key="9">
    <source>
        <dbReference type="Pfam" id="PF12704"/>
    </source>
</evidence>
<dbReference type="GO" id="GO:0005886">
    <property type="term" value="C:plasma membrane"/>
    <property type="evidence" value="ECO:0007669"/>
    <property type="project" value="UniProtKB-SubCell"/>
</dbReference>
<dbReference type="InterPro" id="IPR025857">
    <property type="entry name" value="MacB_PCD"/>
</dbReference>
<dbReference type="InterPro" id="IPR003838">
    <property type="entry name" value="ABC3_permease_C"/>
</dbReference>